<organism evidence="2 3">
    <name type="scientific">Cristinia sonorae</name>
    <dbReference type="NCBI Taxonomy" id="1940300"/>
    <lineage>
        <taxon>Eukaryota</taxon>
        <taxon>Fungi</taxon>
        <taxon>Dikarya</taxon>
        <taxon>Basidiomycota</taxon>
        <taxon>Agaricomycotina</taxon>
        <taxon>Agaricomycetes</taxon>
        <taxon>Agaricomycetidae</taxon>
        <taxon>Agaricales</taxon>
        <taxon>Pleurotineae</taxon>
        <taxon>Stephanosporaceae</taxon>
        <taxon>Cristinia</taxon>
    </lineage>
</organism>
<name>A0A8K0UG41_9AGAR</name>
<feature type="compositionally biased region" description="Basic and acidic residues" evidence="1">
    <location>
        <begin position="70"/>
        <end position="82"/>
    </location>
</feature>
<keyword evidence="3" id="KW-1185">Reference proteome</keyword>
<feature type="compositionally biased region" description="Polar residues" evidence="1">
    <location>
        <begin position="643"/>
        <end position="687"/>
    </location>
</feature>
<feature type="compositionally biased region" description="Polar residues" evidence="1">
    <location>
        <begin position="730"/>
        <end position="749"/>
    </location>
</feature>
<reference evidence="2" key="1">
    <citation type="journal article" date="2021" name="New Phytol.">
        <title>Evolutionary innovations through gain and loss of genes in the ectomycorrhizal Boletales.</title>
        <authorList>
            <person name="Wu G."/>
            <person name="Miyauchi S."/>
            <person name="Morin E."/>
            <person name="Kuo A."/>
            <person name="Drula E."/>
            <person name="Varga T."/>
            <person name="Kohler A."/>
            <person name="Feng B."/>
            <person name="Cao Y."/>
            <person name="Lipzen A."/>
            <person name="Daum C."/>
            <person name="Hundley H."/>
            <person name="Pangilinan J."/>
            <person name="Johnson J."/>
            <person name="Barry K."/>
            <person name="LaButti K."/>
            <person name="Ng V."/>
            <person name="Ahrendt S."/>
            <person name="Min B."/>
            <person name="Choi I.G."/>
            <person name="Park H."/>
            <person name="Plett J.M."/>
            <person name="Magnuson J."/>
            <person name="Spatafora J.W."/>
            <person name="Nagy L.G."/>
            <person name="Henrissat B."/>
            <person name="Grigoriev I.V."/>
            <person name="Yang Z.L."/>
            <person name="Xu J."/>
            <person name="Martin F.M."/>
        </authorList>
    </citation>
    <scope>NUCLEOTIDE SEQUENCE</scope>
    <source>
        <strain evidence="2">KKN 215</strain>
    </source>
</reference>
<dbReference type="OrthoDB" id="3038408at2759"/>
<dbReference type="PANTHER" id="PTHR48125">
    <property type="entry name" value="LP07818P1"/>
    <property type="match status" value="1"/>
</dbReference>
<feature type="compositionally biased region" description="Acidic residues" evidence="1">
    <location>
        <begin position="703"/>
        <end position="715"/>
    </location>
</feature>
<dbReference type="EMBL" id="JAEVFJ010000048">
    <property type="protein sequence ID" value="KAH8083320.1"/>
    <property type="molecule type" value="Genomic_DNA"/>
</dbReference>
<feature type="compositionally biased region" description="Polar residues" evidence="1">
    <location>
        <begin position="274"/>
        <end position="297"/>
    </location>
</feature>
<feature type="region of interest" description="Disordered" evidence="1">
    <location>
        <begin position="149"/>
        <end position="259"/>
    </location>
</feature>
<feature type="compositionally biased region" description="Polar residues" evidence="1">
    <location>
        <begin position="213"/>
        <end position="222"/>
    </location>
</feature>
<proteinExistence type="predicted"/>
<feature type="region of interest" description="Disordered" evidence="1">
    <location>
        <begin position="70"/>
        <end position="100"/>
    </location>
</feature>
<feature type="compositionally biased region" description="Pro residues" evidence="1">
    <location>
        <begin position="582"/>
        <end position="599"/>
    </location>
</feature>
<feature type="region of interest" description="Disordered" evidence="1">
    <location>
        <begin position="274"/>
        <end position="438"/>
    </location>
</feature>
<evidence type="ECO:0000313" key="3">
    <source>
        <dbReference type="Proteomes" id="UP000813824"/>
    </source>
</evidence>
<feature type="compositionally biased region" description="Low complexity" evidence="1">
    <location>
        <begin position="570"/>
        <end position="581"/>
    </location>
</feature>
<protein>
    <submittedName>
        <fullName evidence="2">Uncharacterized protein</fullName>
    </submittedName>
</protein>
<feature type="compositionally biased region" description="Basic and acidic residues" evidence="1">
    <location>
        <begin position="716"/>
        <end position="727"/>
    </location>
</feature>
<feature type="region of interest" description="Disordered" evidence="1">
    <location>
        <begin position="830"/>
        <end position="851"/>
    </location>
</feature>
<feature type="compositionally biased region" description="Gly residues" evidence="1">
    <location>
        <begin position="782"/>
        <end position="795"/>
    </location>
</feature>
<feature type="compositionally biased region" description="Pro residues" evidence="1">
    <location>
        <begin position="18"/>
        <end position="49"/>
    </location>
</feature>
<dbReference type="PANTHER" id="PTHR48125:SF10">
    <property type="entry name" value="OS12G0136300 PROTEIN"/>
    <property type="match status" value="1"/>
</dbReference>
<gene>
    <name evidence="2" type="ORF">BXZ70DRAFT_910664</name>
</gene>
<sequence length="851" mass="91639">MNRRNKPKGQQPLKPATVPKPPPAAPAKQSPSPPPPPSAAPKPPSPPLSTPSSRVRAEWKAFQPWLAERRAERDKRLAEARAPKPGTRVNIYRKPPPPTLDPAAQLELELTLNTALCRDAHAEFERRLALKGLRSEDWTDLTSAEMREVEDAFMAPEPPSPSTDTSGRYRPYGLTKESLSATTLDLGSEAPPSHPAPAPTSKQDSPWGAAGSSKLNQSQTLHSSRDQTRFGDISNQPNARVRADSFSRQAYAGPDQRESLWESVMRQRAHANYASVQPTAAASTGQQESLWNTTMSGRKTPAPPPPPEPQESLWEAKMRGGKSSIPSSNTTPFPMSDATESPWDSYQKGRTAGLPKTATTSPEPQESPWEASMKARATGGISGTRSRSTSLSGEVAADGFWDSPLGSMSRSMSSSSTDLRDASWQDIPQGKTRNGLNKPFVSSPLASYNSENPASLPPFRVISPTSIELEDGDYVKAGFEGLSEAELESTIRHFYADVADAEIEFRRQLYFPGTDAHRRAELLEEFTSGLVETAREVWEKWKQLREKAAEEEERRQRLMAESMKKPLWKNKAQAAATSSFAPSPPPAPAPTPTPAPPPSASNKKGAKKGGKNAKVQEVTPEPPAQEETSRLPGGFEDADASSGGWNNILSAGRNLWTSGTPARSSSPAPTKNPFSGSLNGKPSSTPWSAGPKKPSGLGRATVADEEDEEEDDEEAQTERVAGEKRAAENLAQSMASPWKWTNSDTSTPGGRSGTPKPATPAERERRAGWGGGPASKIPPPSSGGGGQFWVPGGGALDDDPVKSMMAAAMQELGDEEDVGDTFNTMASYTQQARVVTARPDPRKRTVSSSKR</sequence>
<feature type="region of interest" description="Disordered" evidence="1">
    <location>
        <begin position="1"/>
        <end position="56"/>
    </location>
</feature>
<accession>A0A8K0UG41</accession>
<evidence type="ECO:0000256" key="1">
    <source>
        <dbReference type="SAM" id="MobiDB-lite"/>
    </source>
</evidence>
<feature type="compositionally biased region" description="Low complexity" evidence="1">
    <location>
        <begin position="407"/>
        <end position="416"/>
    </location>
</feature>
<comment type="caution">
    <text evidence="2">The sequence shown here is derived from an EMBL/GenBank/DDBJ whole genome shotgun (WGS) entry which is preliminary data.</text>
</comment>
<dbReference type="AlphaFoldDB" id="A0A8K0UG41"/>
<feature type="compositionally biased region" description="Low complexity" evidence="1">
    <location>
        <begin position="376"/>
        <end position="393"/>
    </location>
</feature>
<feature type="compositionally biased region" description="Polar residues" evidence="1">
    <location>
        <begin position="324"/>
        <end position="344"/>
    </location>
</feature>
<feature type="region of interest" description="Disordered" evidence="1">
    <location>
        <begin position="551"/>
        <end position="800"/>
    </location>
</feature>
<feature type="compositionally biased region" description="Basic and acidic residues" evidence="1">
    <location>
        <begin position="551"/>
        <end position="564"/>
    </location>
</feature>
<evidence type="ECO:0000313" key="2">
    <source>
        <dbReference type="EMBL" id="KAH8083320.1"/>
    </source>
</evidence>
<dbReference type="Proteomes" id="UP000813824">
    <property type="component" value="Unassembled WGS sequence"/>
</dbReference>